<evidence type="ECO:0000313" key="3">
    <source>
        <dbReference type="Proteomes" id="UP000279994"/>
    </source>
</evidence>
<sequence>MRLTKFGHACVRLEDEGRRLVIDPGTYTEPESLDGADAILVSHEHEDHADVDQIAAACAANPDLIVHGPTGWADTVRGRLGDAVIGVSSGDDFEAAGFGVRAVGGRHAEIIDGLPGCPNLGYVVEGIYHPGDSLFVPEADVEVLLVPVSGPWLKHRDAIELMRAIRPSRAIPIHDSMLSDLGLANVDAWLEGEGGADYTRVAPGATVTVSS</sequence>
<keyword evidence="3" id="KW-1185">Reference proteome</keyword>
<dbReference type="OrthoDB" id="3190691at2"/>
<dbReference type="Gene3D" id="3.60.15.10">
    <property type="entry name" value="Ribonuclease Z/Hydroxyacylglutathione hydrolase-like"/>
    <property type="match status" value="1"/>
</dbReference>
<dbReference type="EMBL" id="RJSF01000009">
    <property type="protein sequence ID" value="RNM16373.1"/>
    <property type="molecule type" value="Genomic_DNA"/>
</dbReference>
<dbReference type="RefSeq" id="WP_123221869.1">
    <property type="nucleotide sequence ID" value="NZ_RJSF01000009.1"/>
</dbReference>
<name>A0A3N0GV75_9ACTN</name>
<feature type="domain" description="Metallo-beta-lactamase" evidence="1">
    <location>
        <begin position="7"/>
        <end position="174"/>
    </location>
</feature>
<dbReference type="PANTHER" id="PTHR43546:SF3">
    <property type="entry name" value="UPF0173 METAL-DEPENDENT HYDROLASE MJ1163"/>
    <property type="match status" value="1"/>
</dbReference>
<dbReference type="InterPro" id="IPR050114">
    <property type="entry name" value="UPF0173_UPF0282_UlaG_hydrolase"/>
</dbReference>
<dbReference type="Proteomes" id="UP000279994">
    <property type="component" value="Unassembled WGS sequence"/>
</dbReference>
<dbReference type="InterPro" id="IPR001279">
    <property type="entry name" value="Metallo-B-lactamas"/>
</dbReference>
<evidence type="ECO:0000259" key="1">
    <source>
        <dbReference type="SMART" id="SM00849"/>
    </source>
</evidence>
<dbReference type="Pfam" id="PF13483">
    <property type="entry name" value="Lactamase_B_3"/>
    <property type="match status" value="1"/>
</dbReference>
<organism evidence="2 3">
    <name type="scientific">Nocardioides pocheonensis</name>
    <dbReference type="NCBI Taxonomy" id="661485"/>
    <lineage>
        <taxon>Bacteria</taxon>
        <taxon>Bacillati</taxon>
        <taxon>Actinomycetota</taxon>
        <taxon>Actinomycetes</taxon>
        <taxon>Propionibacteriales</taxon>
        <taxon>Nocardioidaceae</taxon>
        <taxon>Nocardioides</taxon>
    </lineage>
</organism>
<reference evidence="2 3" key="1">
    <citation type="submission" date="2018-11" db="EMBL/GenBank/DDBJ databases">
        <authorList>
            <person name="Li F."/>
        </authorList>
    </citation>
    <scope>NUCLEOTIDE SEQUENCE [LARGE SCALE GENOMIC DNA]</scope>
    <source>
        <strain evidence="2 3">Gsoil 818</strain>
    </source>
</reference>
<comment type="caution">
    <text evidence="2">The sequence shown here is derived from an EMBL/GenBank/DDBJ whole genome shotgun (WGS) entry which is preliminary data.</text>
</comment>
<gene>
    <name evidence="2" type="ORF">EFL26_05355</name>
</gene>
<dbReference type="SMART" id="SM00849">
    <property type="entry name" value="Lactamase_B"/>
    <property type="match status" value="1"/>
</dbReference>
<keyword evidence="2" id="KW-0378">Hydrolase</keyword>
<accession>A0A3N0GV75</accession>
<proteinExistence type="predicted"/>
<dbReference type="PANTHER" id="PTHR43546">
    <property type="entry name" value="UPF0173 METAL-DEPENDENT HYDROLASE MJ1163-RELATED"/>
    <property type="match status" value="1"/>
</dbReference>
<protein>
    <submittedName>
        <fullName evidence="2">MBL fold metallo-hydrolase</fullName>
    </submittedName>
</protein>
<evidence type="ECO:0000313" key="2">
    <source>
        <dbReference type="EMBL" id="RNM16373.1"/>
    </source>
</evidence>
<dbReference type="SUPFAM" id="SSF56281">
    <property type="entry name" value="Metallo-hydrolase/oxidoreductase"/>
    <property type="match status" value="1"/>
</dbReference>
<dbReference type="AlphaFoldDB" id="A0A3N0GV75"/>
<dbReference type="GO" id="GO:0016787">
    <property type="term" value="F:hydrolase activity"/>
    <property type="evidence" value="ECO:0007669"/>
    <property type="project" value="UniProtKB-KW"/>
</dbReference>
<dbReference type="InterPro" id="IPR036866">
    <property type="entry name" value="RibonucZ/Hydroxyglut_hydro"/>
</dbReference>